<accession>A0A2T2X945</accession>
<dbReference type="InterPro" id="IPR036365">
    <property type="entry name" value="PGBD-like_sf"/>
</dbReference>
<feature type="domain" description="Peptidoglycan binding-like" evidence="1">
    <location>
        <begin position="118"/>
        <end position="157"/>
    </location>
</feature>
<evidence type="ECO:0000313" key="2">
    <source>
        <dbReference type="EMBL" id="PSR31012.1"/>
    </source>
</evidence>
<dbReference type="Proteomes" id="UP000242699">
    <property type="component" value="Unassembled WGS sequence"/>
</dbReference>
<name>A0A2T2X945_9FIRM</name>
<protein>
    <recommendedName>
        <fullName evidence="1">Peptidoglycan binding-like domain-containing protein</fullName>
    </recommendedName>
</protein>
<feature type="domain" description="Peptidoglycan binding-like" evidence="1">
    <location>
        <begin position="56"/>
        <end position="90"/>
    </location>
</feature>
<dbReference type="EMBL" id="PXYT01000005">
    <property type="protein sequence ID" value="PSR31012.1"/>
    <property type="molecule type" value="Genomic_DNA"/>
</dbReference>
<dbReference type="Gene3D" id="1.10.101.10">
    <property type="entry name" value="PGBD-like superfamily/PGBD"/>
    <property type="match status" value="3"/>
</dbReference>
<proteinExistence type="predicted"/>
<dbReference type="InterPro" id="IPR036366">
    <property type="entry name" value="PGBDSf"/>
</dbReference>
<dbReference type="Pfam" id="PF01471">
    <property type="entry name" value="PG_binding_1"/>
    <property type="match status" value="3"/>
</dbReference>
<sequence>MALFENTFPPYVAFGSRTLSLRSPRLTGTDVALVQAVYNVMLKTMKPPQGPMGSAIALDGVFGPATKQATMNIQSYFGLEVDGIIGPDTYFVFGQGVGGQTTYGGPVYGSRQLQRGDQGGDVTIVQNRLNCFRYSTLLKGPADGIFGPDTARAVLAFKYDSEHNGDRGFPDNPIAGFGFYDATWLYTFAGGRAIWGPPDHVQRNGFDVVFIQVLLKNMGLYTGYIDGYYGSATLEAVRRFQTLEGIAVDGIVGPVTFYHIGRNNQQNASSPIALPWPPPVPPGLGG</sequence>
<dbReference type="AlphaFoldDB" id="A0A2T2X945"/>
<organism evidence="2 3">
    <name type="scientific">Sulfobacillus benefaciens</name>
    <dbReference type="NCBI Taxonomy" id="453960"/>
    <lineage>
        <taxon>Bacteria</taxon>
        <taxon>Bacillati</taxon>
        <taxon>Bacillota</taxon>
        <taxon>Clostridia</taxon>
        <taxon>Eubacteriales</taxon>
        <taxon>Clostridiales Family XVII. Incertae Sedis</taxon>
        <taxon>Sulfobacillus</taxon>
    </lineage>
</organism>
<comment type="caution">
    <text evidence="2">The sequence shown here is derived from an EMBL/GenBank/DDBJ whole genome shotgun (WGS) entry which is preliminary data.</text>
</comment>
<evidence type="ECO:0000259" key="1">
    <source>
        <dbReference type="Pfam" id="PF01471"/>
    </source>
</evidence>
<gene>
    <name evidence="2" type="ORF">C7B43_03955</name>
</gene>
<feature type="domain" description="Peptidoglycan binding-like" evidence="1">
    <location>
        <begin position="207"/>
        <end position="258"/>
    </location>
</feature>
<evidence type="ECO:0000313" key="3">
    <source>
        <dbReference type="Proteomes" id="UP000242699"/>
    </source>
</evidence>
<dbReference type="SUPFAM" id="SSF47090">
    <property type="entry name" value="PGBD-like"/>
    <property type="match status" value="3"/>
</dbReference>
<dbReference type="InterPro" id="IPR002477">
    <property type="entry name" value="Peptidoglycan-bd-like"/>
</dbReference>
<reference evidence="2 3" key="1">
    <citation type="journal article" date="2014" name="BMC Genomics">
        <title>Comparison of environmental and isolate Sulfobacillus genomes reveals diverse carbon, sulfur, nitrogen, and hydrogen metabolisms.</title>
        <authorList>
            <person name="Justice N.B."/>
            <person name="Norman A."/>
            <person name="Brown C.T."/>
            <person name="Singh A."/>
            <person name="Thomas B.C."/>
            <person name="Banfield J.F."/>
        </authorList>
    </citation>
    <scope>NUCLEOTIDE SEQUENCE [LARGE SCALE GENOMIC DNA]</scope>
    <source>
        <strain evidence="2">AMDSBA1</strain>
    </source>
</reference>